<name>A0A401ZV06_9CHLR</name>
<dbReference type="Gene3D" id="2.60.120.260">
    <property type="entry name" value="Galactose-binding domain-like"/>
    <property type="match status" value="1"/>
</dbReference>
<organism evidence="2 3">
    <name type="scientific">Tengunoibacter tsumagoiensis</name>
    <dbReference type="NCBI Taxonomy" id="2014871"/>
    <lineage>
        <taxon>Bacteria</taxon>
        <taxon>Bacillati</taxon>
        <taxon>Chloroflexota</taxon>
        <taxon>Ktedonobacteria</taxon>
        <taxon>Ktedonobacterales</taxon>
        <taxon>Dictyobacteraceae</taxon>
        <taxon>Tengunoibacter</taxon>
    </lineage>
</organism>
<dbReference type="Proteomes" id="UP000287352">
    <property type="component" value="Unassembled WGS sequence"/>
</dbReference>
<evidence type="ECO:0000313" key="2">
    <source>
        <dbReference type="EMBL" id="GCE10554.1"/>
    </source>
</evidence>
<feature type="transmembrane region" description="Helical" evidence="1">
    <location>
        <begin position="79"/>
        <end position="99"/>
    </location>
</feature>
<dbReference type="RefSeq" id="WP_126578149.1">
    <property type="nucleotide sequence ID" value="NZ_BIFR01000001.1"/>
</dbReference>
<evidence type="ECO:0000256" key="1">
    <source>
        <dbReference type="SAM" id="Phobius"/>
    </source>
</evidence>
<dbReference type="EMBL" id="BIFR01000001">
    <property type="protein sequence ID" value="GCE10554.1"/>
    <property type="molecule type" value="Genomic_DNA"/>
</dbReference>
<sequence length="282" mass="30804">MSRIQRRIIIIAFVNFAFVGAGLWIWSILANSILATIISALFTVTSVTLSILRALQPAKQLYSPVAPPQTLLSRSQSRLIVGILFITLLLSDSGMLWIVKELSPAQAPVQSVRATDFQSTLQLANPPFHTEPPTRFTYSFEDGGLDSWTKTGHISTLQNTMVNSGFDGRHSLQVTFFSQSAQDQPFISVNPSKGGPSSGQVLSAYVYVPGSVHSVITGQLYVQDKNNRWSQGGFVNLVAGEWNYLSFMVPQLGGSAPQLGLQFSAMPFNQAVTVYIDDIGWS</sequence>
<gene>
    <name evidence="2" type="ORF">KTT_04130</name>
</gene>
<keyword evidence="1" id="KW-0812">Transmembrane</keyword>
<protein>
    <submittedName>
        <fullName evidence="2">Uncharacterized protein</fullName>
    </submittedName>
</protein>
<dbReference type="OrthoDB" id="10001108at2"/>
<dbReference type="AlphaFoldDB" id="A0A401ZV06"/>
<feature type="transmembrane region" description="Helical" evidence="1">
    <location>
        <begin position="32"/>
        <end position="52"/>
    </location>
</feature>
<keyword evidence="1" id="KW-1133">Transmembrane helix</keyword>
<evidence type="ECO:0000313" key="3">
    <source>
        <dbReference type="Proteomes" id="UP000287352"/>
    </source>
</evidence>
<dbReference type="SUPFAM" id="SSF49785">
    <property type="entry name" value="Galactose-binding domain-like"/>
    <property type="match status" value="1"/>
</dbReference>
<keyword evidence="3" id="KW-1185">Reference proteome</keyword>
<reference evidence="3" key="1">
    <citation type="submission" date="2018-12" db="EMBL/GenBank/DDBJ databases">
        <title>Tengunoibacter tsumagoiensis gen. nov., sp. nov., Dictyobacter kobayashii sp. nov., D. alpinus sp. nov., and D. joshuensis sp. nov. and description of Dictyobacteraceae fam. nov. within the order Ktedonobacterales isolated from Tengu-no-mugimeshi.</title>
        <authorList>
            <person name="Wang C.M."/>
            <person name="Zheng Y."/>
            <person name="Sakai Y."/>
            <person name="Toyoda A."/>
            <person name="Minakuchi Y."/>
            <person name="Abe K."/>
            <person name="Yokota A."/>
            <person name="Yabe S."/>
        </authorList>
    </citation>
    <scope>NUCLEOTIDE SEQUENCE [LARGE SCALE GENOMIC DNA]</scope>
    <source>
        <strain evidence="3">Uno3</strain>
    </source>
</reference>
<dbReference type="InterPro" id="IPR008979">
    <property type="entry name" value="Galactose-bd-like_sf"/>
</dbReference>
<feature type="transmembrane region" description="Helical" evidence="1">
    <location>
        <begin position="7"/>
        <end position="26"/>
    </location>
</feature>
<keyword evidence="1" id="KW-0472">Membrane</keyword>
<accession>A0A401ZV06</accession>
<comment type="caution">
    <text evidence="2">The sequence shown here is derived from an EMBL/GenBank/DDBJ whole genome shotgun (WGS) entry which is preliminary data.</text>
</comment>
<proteinExistence type="predicted"/>